<accession>A0A1A9UME4</accession>
<feature type="compositionally biased region" description="Basic and acidic residues" evidence="2">
    <location>
        <begin position="804"/>
        <end position="814"/>
    </location>
</feature>
<feature type="compositionally biased region" description="Basic and acidic residues" evidence="2">
    <location>
        <begin position="293"/>
        <end position="328"/>
    </location>
</feature>
<dbReference type="PANTHER" id="PTHR12484:SF4">
    <property type="entry name" value="A-KINASE ANCHOR PROTEIN 17A"/>
    <property type="match status" value="1"/>
</dbReference>
<organism evidence="3 4">
    <name type="scientific">Glossina austeni</name>
    <name type="common">Savannah tsetse fly</name>
    <dbReference type="NCBI Taxonomy" id="7395"/>
    <lineage>
        <taxon>Eukaryota</taxon>
        <taxon>Metazoa</taxon>
        <taxon>Ecdysozoa</taxon>
        <taxon>Arthropoda</taxon>
        <taxon>Hexapoda</taxon>
        <taxon>Insecta</taxon>
        <taxon>Pterygota</taxon>
        <taxon>Neoptera</taxon>
        <taxon>Endopterygota</taxon>
        <taxon>Diptera</taxon>
        <taxon>Brachycera</taxon>
        <taxon>Muscomorpha</taxon>
        <taxon>Hippoboscoidea</taxon>
        <taxon>Glossinidae</taxon>
        <taxon>Glossina</taxon>
    </lineage>
</organism>
<name>A0A1A9UME4_GLOAU</name>
<dbReference type="Proteomes" id="UP000078200">
    <property type="component" value="Unassembled WGS sequence"/>
</dbReference>
<keyword evidence="1" id="KW-0175">Coiled coil</keyword>
<proteinExistence type="predicted"/>
<evidence type="ECO:0008006" key="5">
    <source>
        <dbReference type="Google" id="ProtNLM"/>
    </source>
</evidence>
<dbReference type="CDD" id="cd12264">
    <property type="entry name" value="RRM_AKAP17A"/>
    <property type="match status" value="1"/>
</dbReference>
<feature type="compositionally biased region" description="Basic residues" evidence="2">
    <location>
        <begin position="676"/>
        <end position="721"/>
    </location>
</feature>
<protein>
    <recommendedName>
        <fullName evidence="5">RRM domain-containing protein</fullName>
    </recommendedName>
</protein>
<dbReference type="EnsemblMetazoa" id="GAUT009314-RA">
    <property type="protein sequence ID" value="GAUT009314-PA"/>
    <property type="gene ID" value="GAUT009314"/>
</dbReference>
<feature type="compositionally biased region" description="Basic residues" evidence="2">
    <location>
        <begin position="562"/>
        <end position="633"/>
    </location>
</feature>
<sequence length="846" mass="98835">MINIQTIQYVADCVPLYLPHSLYLKPVAKINISVALPSNKTGKSISNLDIMEKLSLALKPDKFLVLKVSKSTVDFIRFEAELDERSRLRSAINRLDGISLKLPGFNESFRVRASESKDDFPTRHDWDSFFRDASNMDEMKAGERPDTIHISHLPIKWFCPRHLEHEDNAKPSESIFKRIFEKFGSIRCVDIPICDPYRNKMNADINGMKTFSFEQDVLFEAYVQFDEYVGFVRAMDEFRGMKLVRKFVDKTQAVNISANFDTTKHLSDAQNQRRERVRKRLIAKVKADEEEKERKKKLEKERLERERQRQEEEKLAELERQREREERRKEKHLKRIQEKSQIEISQKIRVEERKLMIAQRKLESIRILEQLFDRMKSKHLSKYGTSTSRKYQLEQQKDTMRERLVEKYKTATEKLLMEQKRKVEDIRNKTPLMGLLKSKNAKASSEESADESDGKRKVNSTNDAGGNTSANAAASTESQPMNPFKAVAALATGATANPYNTEAASEWMKSLMFPYVPPMFPGMSHLYRPPAYPVSGSYRSFAPRMRMRVRGRGRGRGMGNRLRSRTRSRDRRTRSRSRTRTRSRSHSRSRSRDRRSRTRSRHRHYSKRTRSHTRSRSRSYSRSRSRTHSKSRLKSREDKRSKSPNQQMVSNKPPEKINKKLASTRRSRSYSSSSHSRSRSRTRNRSRSRTRTRSRSHSRSARSRRSWSRRSSSHRSPSKRKVIIDSDKLVRSAEEIKRTIEKDMKERMREEEREIKETFNKRHKQVMVHNAAITAVMLRASASESGIGTAEHSANESSVTNSAQDKEDSSKEGGCDDEEDEGHIRKHFSRPSSRRHSFEAEVENSN</sequence>
<dbReference type="AlphaFoldDB" id="A0A1A9UME4"/>
<dbReference type="PANTHER" id="PTHR12484">
    <property type="entry name" value="B-LYMPHOCYTE ANTIGEN-RELATED"/>
    <property type="match status" value="1"/>
</dbReference>
<evidence type="ECO:0000313" key="3">
    <source>
        <dbReference type="EnsemblMetazoa" id="GAUT009314-PA"/>
    </source>
</evidence>
<feature type="compositionally biased region" description="Basic residues" evidence="2">
    <location>
        <begin position="824"/>
        <end position="835"/>
    </location>
</feature>
<dbReference type="STRING" id="7395.A0A1A9UME4"/>
<reference evidence="3" key="1">
    <citation type="submission" date="2020-05" db="UniProtKB">
        <authorList>
            <consortium name="EnsemblMetazoa"/>
        </authorList>
    </citation>
    <scope>IDENTIFICATION</scope>
    <source>
        <strain evidence="3">TTRI</strain>
    </source>
</reference>
<dbReference type="InterPro" id="IPR056852">
    <property type="entry name" value="AK17A/B"/>
</dbReference>
<dbReference type="Pfam" id="PF25015">
    <property type="entry name" value="RBD_AKAP-17A"/>
    <property type="match status" value="1"/>
</dbReference>
<feature type="region of interest" description="Disordered" evidence="2">
    <location>
        <begin position="545"/>
        <end position="726"/>
    </location>
</feature>
<evidence type="ECO:0000256" key="1">
    <source>
        <dbReference type="SAM" id="Coils"/>
    </source>
</evidence>
<feature type="compositionally biased region" description="Low complexity" evidence="2">
    <location>
        <begin position="464"/>
        <end position="476"/>
    </location>
</feature>
<feature type="region of interest" description="Disordered" evidence="2">
    <location>
        <begin position="787"/>
        <end position="846"/>
    </location>
</feature>
<evidence type="ECO:0000256" key="2">
    <source>
        <dbReference type="SAM" id="MobiDB-lite"/>
    </source>
</evidence>
<keyword evidence="4" id="KW-1185">Reference proteome</keyword>
<feature type="coiled-coil region" evidence="1">
    <location>
        <begin position="733"/>
        <end position="761"/>
    </location>
</feature>
<evidence type="ECO:0000313" key="4">
    <source>
        <dbReference type="Proteomes" id="UP000078200"/>
    </source>
</evidence>
<feature type="region of interest" description="Disordered" evidence="2">
    <location>
        <begin position="293"/>
        <end position="330"/>
    </location>
</feature>
<dbReference type="VEuPathDB" id="VectorBase:GAUT009314"/>
<feature type="region of interest" description="Disordered" evidence="2">
    <location>
        <begin position="429"/>
        <end position="479"/>
    </location>
</feature>
<feature type="compositionally biased region" description="Basic residues" evidence="2">
    <location>
        <begin position="545"/>
        <end position="555"/>
    </location>
</feature>